<feature type="transmembrane region" description="Helical" evidence="8">
    <location>
        <begin position="33"/>
        <end position="55"/>
    </location>
</feature>
<sequence>MDFLIDNLALFMILALALLLFSGYPVALVLIGVALGFGLIGYTLDQFPLIALFNIPLRIYSTLAENLIYPAVPMLLFMGIALERSGIGRELLLCLQVLLRRVPASQVVAVTVIGIILAPSAGLVGASVATLAYLALPTMLESGYKASFATGSIAAAGTLGLILPPAIMLFFLADELGVLISQMFLSTIVPGLVLVVLYVAYYIGAALLDPRIAPPLAAVPVRSTLRFALYVARSLALPVLLIAMVLGSVIAGLATPTQSACVGAAGAILLMLLNRSLSLRAMHEIVQRTALMTAMVFFIALAATVFSYVFRYFSGDTLVLELLRGLGFGDWGMLLTMLAIIFVLGFFIDWIEIALITLPIFEPVLKALDFSTYVGSPQLALVWIAALIALTLQTSFLTPPFGFALFFLKGASPPSVALRDIYRGIVPIVAIQLLGIALVLVLPGLATWLAMRAAG</sequence>
<feature type="transmembrane region" description="Helical" evidence="8">
    <location>
        <begin position="289"/>
        <end position="313"/>
    </location>
</feature>
<keyword evidence="7" id="KW-0813">Transport</keyword>
<evidence type="ECO:0000256" key="1">
    <source>
        <dbReference type="ARBA" id="ARBA00004429"/>
    </source>
</evidence>
<evidence type="ECO:0000256" key="6">
    <source>
        <dbReference type="ARBA" id="ARBA00023136"/>
    </source>
</evidence>
<keyword evidence="4 8" id="KW-0812">Transmembrane</keyword>
<evidence type="ECO:0000256" key="7">
    <source>
        <dbReference type="RuleBase" id="RU369079"/>
    </source>
</evidence>
<keyword evidence="11" id="KW-1185">Reference proteome</keyword>
<accession>A0ABS8KVJ5</accession>
<feature type="transmembrane region" description="Helical" evidence="8">
    <location>
        <begin position="67"/>
        <end position="87"/>
    </location>
</feature>
<protein>
    <submittedName>
        <fullName evidence="10">TRAP transporter large permease subunit</fullName>
    </submittedName>
</protein>
<feature type="transmembrane region" description="Helical" evidence="8">
    <location>
        <begin position="428"/>
        <end position="451"/>
    </location>
</feature>
<feature type="transmembrane region" description="Helical" evidence="8">
    <location>
        <begin position="148"/>
        <end position="172"/>
    </location>
</feature>
<name>A0ABS8KVJ5_9HYPH</name>
<dbReference type="PANTHER" id="PTHR33362:SF7">
    <property type="entry name" value="SLL1103 PROTEIN"/>
    <property type="match status" value="1"/>
</dbReference>
<comment type="function">
    <text evidence="7">Part of the tripartite ATP-independent periplasmic (TRAP) transport system.</text>
</comment>
<proteinExistence type="predicted"/>
<dbReference type="PANTHER" id="PTHR33362">
    <property type="entry name" value="SIALIC ACID TRAP TRANSPORTER PERMEASE PROTEIN SIAT-RELATED"/>
    <property type="match status" value="1"/>
</dbReference>
<organism evidence="10 11">
    <name type="scientific">Reyranella aquatilis</name>
    <dbReference type="NCBI Taxonomy" id="2035356"/>
    <lineage>
        <taxon>Bacteria</taxon>
        <taxon>Pseudomonadati</taxon>
        <taxon>Pseudomonadota</taxon>
        <taxon>Alphaproteobacteria</taxon>
        <taxon>Hyphomicrobiales</taxon>
        <taxon>Reyranellaceae</taxon>
        <taxon>Reyranella</taxon>
    </lineage>
</organism>
<feature type="transmembrane region" description="Helical" evidence="8">
    <location>
        <begin position="257"/>
        <end position="277"/>
    </location>
</feature>
<evidence type="ECO:0000256" key="5">
    <source>
        <dbReference type="ARBA" id="ARBA00022989"/>
    </source>
</evidence>
<keyword evidence="3 7" id="KW-0997">Cell inner membrane</keyword>
<evidence type="ECO:0000313" key="11">
    <source>
        <dbReference type="Proteomes" id="UP001198862"/>
    </source>
</evidence>
<evidence type="ECO:0000256" key="2">
    <source>
        <dbReference type="ARBA" id="ARBA00022475"/>
    </source>
</evidence>
<dbReference type="Pfam" id="PF06808">
    <property type="entry name" value="DctM"/>
    <property type="match status" value="1"/>
</dbReference>
<feature type="transmembrane region" description="Helical" evidence="8">
    <location>
        <begin position="379"/>
        <end position="408"/>
    </location>
</feature>
<feature type="transmembrane region" description="Helical" evidence="8">
    <location>
        <begin position="229"/>
        <end position="251"/>
    </location>
</feature>
<evidence type="ECO:0000313" key="10">
    <source>
        <dbReference type="EMBL" id="MCC8430118.1"/>
    </source>
</evidence>
<dbReference type="EMBL" id="JAJISD010000005">
    <property type="protein sequence ID" value="MCC8430118.1"/>
    <property type="molecule type" value="Genomic_DNA"/>
</dbReference>
<evidence type="ECO:0000256" key="3">
    <source>
        <dbReference type="ARBA" id="ARBA00022519"/>
    </source>
</evidence>
<feature type="transmembrane region" description="Helical" evidence="8">
    <location>
        <begin position="184"/>
        <end position="208"/>
    </location>
</feature>
<comment type="caution">
    <text evidence="10">The sequence shown here is derived from an EMBL/GenBank/DDBJ whole genome shotgun (WGS) entry which is preliminary data.</text>
</comment>
<keyword evidence="5 8" id="KW-1133">Transmembrane helix</keyword>
<dbReference type="InterPro" id="IPR004681">
    <property type="entry name" value="TRAP_DctM"/>
</dbReference>
<feature type="transmembrane region" description="Helical" evidence="8">
    <location>
        <begin position="333"/>
        <end position="358"/>
    </location>
</feature>
<comment type="subcellular location">
    <subcellularLocation>
        <location evidence="1 7">Cell inner membrane</location>
        <topology evidence="1 7">Multi-pass membrane protein</topology>
    </subcellularLocation>
</comment>
<feature type="domain" description="TRAP C4-dicarboxylate transport system permease DctM subunit" evidence="9">
    <location>
        <begin position="14"/>
        <end position="444"/>
    </location>
</feature>
<evidence type="ECO:0000259" key="9">
    <source>
        <dbReference type="Pfam" id="PF06808"/>
    </source>
</evidence>
<feature type="transmembrane region" description="Helical" evidence="8">
    <location>
        <begin position="107"/>
        <end position="136"/>
    </location>
</feature>
<dbReference type="RefSeq" id="WP_230551304.1">
    <property type="nucleotide sequence ID" value="NZ_JAJISD010000005.1"/>
</dbReference>
<dbReference type="InterPro" id="IPR010656">
    <property type="entry name" value="DctM"/>
</dbReference>
<evidence type="ECO:0000256" key="4">
    <source>
        <dbReference type="ARBA" id="ARBA00022692"/>
    </source>
</evidence>
<keyword evidence="6 8" id="KW-0472">Membrane</keyword>
<reference evidence="10 11" key="1">
    <citation type="submission" date="2021-11" db="EMBL/GenBank/DDBJ databases">
        <authorList>
            <person name="Lee D.-H."/>
            <person name="Kim S.-B."/>
        </authorList>
    </citation>
    <scope>NUCLEOTIDE SEQUENCE [LARGE SCALE GENOMIC DNA]</scope>
    <source>
        <strain evidence="10 11">KCTC 52223</strain>
    </source>
</reference>
<gene>
    <name evidence="10" type="ORF">LJ725_14175</name>
</gene>
<keyword evidence="2" id="KW-1003">Cell membrane</keyword>
<dbReference type="Proteomes" id="UP001198862">
    <property type="component" value="Unassembled WGS sequence"/>
</dbReference>
<evidence type="ECO:0000256" key="8">
    <source>
        <dbReference type="SAM" id="Phobius"/>
    </source>
</evidence>